<dbReference type="GO" id="GO:0016740">
    <property type="term" value="F:transferase activity"/>
    <property type="evidence" value="ECO:0007669"/>
    <property type="project" value="UniProtKB-KW"/>
</dbReference>
<dbReference type="EMBL" id="FNES01000002">
    <property type="protein sequence ID" value="SDI92702.1"/>
    <property type="molecule type" value="Genomic_DNA"/>
</dbReference>
<organism evidence="3 4">
    <name type="scientific">Billgrantia gudaonensis</name>
    <dbReference type="NCBI Taxonomy" id="376427"/>
    <lineage>
        <taxon>Bacteria</taxon>
        <taxon>Pseudomonadati</taxon>
        <taxon>Pseudomonadota</taxon>
        <taxon>Gammaproteobacteria</taxon>
        <taxon>Oceanospirillales</taxon>
        <taxon>Halomonadaceae</taxon>
        <taxon>Billgrantia</taxon>
    </lineage>
</organism>
<keyword evidence="4" id="KW-1185">Reference proteome</keyword>
<dbReference type="Pfam" id="PF05686">
    <property type="entry name" value="Glyco_transf_90"/>
    <property type="match status" value="1"/>
</dbReference>
<dbReference type="Proteomes" id="UP000198525">
    <property type="component" value="Unassembled WGS sequence"/>
</dbReference>
<keyword evidence="1 3" id="KW-0808">Transferase</keyword>
<dbReference type="STRING" id="376427.SAMN04487954_102109"/>
<evidence type="ECO:0000313" key="3">
    <source>
        <dbReference type="EMBL" id="SDI92702.1"/>
    </source>
</evidence>
<reference evidence="3 4" key="1">
    <citation type="submission" date="2016-10" db="EMBL/GenBank/DDBJ databases">
        <authorList>
            <person name="de Groot N.N."/>
        </authorList>
    </citation>
    <scope>NUCLEOTIDE SEQUENCE [LARGE SCALE GENOMIC DNA]</scope>
    <source>
        <strain evidence="3 4">CGMCC 1.6133</strain>
    </source>
</reference>
<protein>
    <submittedName>
        <fullName evidence="3">Glycosyl transferase family 90</fullName>
    </submittedName>
</protein>
<dbReference type="PANTHER" id="PTHR12203:SF35">
    <property type="entry name" value="PROTEIN O-GLUCOSYLTRANSFERASE 1"/>
    <property type="match status" value="1"/>
</dbReference>
<proteinExistence type="predicted"/>
<evidence type="ECO:0000256" key="1">
    <source>
        <dbReference type="ARBA" id="ARBA00022679"/>
    </source>
</evidence>
<dbReference type="InterPro" id="IPR006598">
    <property type="entry name" value="CAP10"/>
</dbReference>
<dbReference type="InterPro" id="IPR051091">
    <property type="entry name" value="O-Glucosyltr/Glycosyltrsf_90"/>
</dbReference>
<evidence type="ECO:0000259" key="2">
    <source>
        <dbReference type="Pfam" id="PF05686"/>
    </source>
</evidence>
<sequence>MPWHRAFMSVPEQLNYKFVLSIEGNDVATNLKWAMASNSLCFMTRPKFETWFMEGTLIPAYHYVELKDDYSDLEEKIHYYTHHPDEAKAIVRNANRYVAQFRNESRERLIGMLVLQKYFERSGQLSLPQRAYP</sequence>
<dbReference type="AlphaFoldDB" id="A0A1G8PJY2"/>
<accession>A0A1G8PJY2</accession>
<gene>
    <name evidence="3" type="ORF">SAMN04487954_102109</name>
</gene>
<dbReference type="PANTHER" id="PTHR12203">
    <property type="entry name" value="KDEL LYS-ASP-GLU-LEU CONTAINING - RELATED"/>
    <property type="match status" value="1"/>
</dbReference>
<evidence type="ECO:0000313" key="4">
    <source>
        <dbReference type="Proteomes" id="UP000198525"/>
    </source>
</evidence>
<name>A0A1G8PJY2_9GAMM</name>
<feature type="domain" description="Glycosyl transferase CAP10" evidence="2">
    <location>
        <begin position="8"/>
        <end position="100"/>
    </location>
</feature>